<dbReference type="SUPFAM" id="SSF53041">
    <property type="entry name" value="Resolvase-like"/>
    <property type="match status" value="1"/>
</dbReference>
<feature type="domain" description="Resolvase/invertase-type recombinase catalytic" evidence="7">
    <location>
        <begin position="4"/>
        <end position="137"/>
    </location>
</feature>
<dbReference type="Gene3D" id="3.40.50.1390">
    <property type="entry name" value="Resolvase, N-terminal catalytic domain"/>
    <property type="match status" value="1"/>
</dbReference>
<dbReference type="InterPro" id="IPR050639">
    <property type="entry name" value="SSR_resolvase"/>
</dbReference>
<accession>A0AA42SRH1</accession>
<gene>
    <name evidence="8" type="ORF">N5C10_18515</name>
</gene>
<proteinExistence type="inferred from homology"/>
<dbReference type="AlphaFoldDB" id="A0AA42SRH1"/>
<dbReference type="GO" id="GO:0000150">
    <property type="term" value="F:DNA strand exchange activity"/>
    <property type="evidence" value="ECO:0007669"/>
    <property type="project" value="InterPro"/>
</dbReference>
<reference evidence="8" key="1">
    <citation type="submission" date="2022-09" db="EMBL/GenBank/DDBJ databases">
        <title>Intensive care unit water sources are persistently colonized with multi-drug resistant bacteria and are the site of extensive horizontal gene transfer of antibiotic resistance genes.</title>
        <authorList>
            <person name="Diorio-Toth L."/>
        </authorList>
    </citation>
    <scope>NUCLEOTIDE SEQUENCE</scope>
    <source>
        <strain evidence="8">GD03920</strain>
    </source>
</reference>
<evidence type="ECO:0000313" key="9">
    <source>
        <dbReference type="Proteomes" id="UP001159915"/>
    </source>
</evidence>
<evidence type="ECO:0000256" key="3">
    <source>
        <dbReference type="ARBA" id="ARBA00023125"/>
    </source>
</evidence>
<dbReference type="Pfam" id="PF02796">
    <property type="entry name" value="HTH_7"/>
    <property type="match status" value="1"/>
</dbReference>
<dbReference type="RefSeq" id="WP_279671728.1">
    <property type="nucleotide sequence ID" value="NZ_JAOCBE010000003.1"/>
</dbReference>
<dbReference type="CDD" id="cd03768">
    <property type="entry name" value="SR_ResInv"/>
    <property type="match status" value="1"/>
</dbReference>
<keyword evidence="2" id="KW-0229">DNA integration</keyword>
<name>A0AA42SRH1_ACIJO</name>
<dbReference type="InterPro" id="IPR006118">
    <property type="entry name" value="Recombinase_CS"/>
</dbReference>
<evidence type="ECO:0000256" key="5">
    <source>
        <dbReference type="PIRSR" id="PIRSR606118-50"/>
    </source>
</evidence>
<dbReference type="Pfam" id="PF00239">
    <property type="entry name" value="Resolvase"/>
    <property type="match status" value="1"/>
</dbReference>
<evidence type="ECO:0000313" key="8">
    <source>
        <dbReference type="EMBL" id="MDH0971135.1"/>
    </source>
</evidence>
<dbReference type="CDD" id="cd00569">
    <property type="entry name" value="HTH_Hin_like"/>
    <property type="match status" value="1"/>
</dbReference>
<comment type="caution">
    <text evidence="8">The sequence shown here is derived from an EMBL/GenBank/DDBJ whole genome shotgun (WGS) entry which is preliminary data.</text>
</comment>
<dbReference type="PROSITE" id="PS51736">
    <property type="entry name" value="RECOMBINASES_3"/>
    <property type="match status" value="1"/>
</dbReference>
<dbReference type="InterPro" id="IPR036162">
    <property type="entry name" value="Resolvase-like_N_sf"/>
</dbReference>
<comment type="similarity">
    <text evidence="1">Belongs to the site-specific recombinase resolvase family.</text>
</comment>
<feature type="active site" description="O-(5'-phospho-DNA)-serine intermediate" evidence="5 6">
    <location>
        <position position="12"/>
    </location>
</feature>
<protein>
    <submittedName>
        <fullName evidence="8">Recombinase family protein</fullName>
    </submittedName>
</protein>
<sequence length="190" mass="21702">MKGHKVGYVRVSSVDQNIGRQLEGIEVDRVFIDKASGKNTPRPKFQEMLSYVREGDMIVVHSMDRFARSLKDLVTEVDQLVKRGVAIQFIKENITFTAQATPMDNLMLQLMGAFAQFEREIILERQKEGIKLAAAQGKYKGRVHKLNPDQAQALRQAWDEKKYSSKVDLAKAFGISRQAVYRYLKTSINH</sequence>
<dbReference type="GO" id="GO:0015074">
    <property type="term" value="P:DNA integration"/>
    <property type="evidence" value="ECO:0007669"/>
    <property type="project" value="UniProtKB-KW"/>
</dbReference>
<organism evidence="8 9">
    <name type="scientific">Acinetobacter johnsonii</name>
    <dbReference type="NCBI Taxonomy" id="40214"/>
    <lineage>
        <taxon>Bacteria</taxon>
        <taxon>Pseudomonadati</taxon>
        <taxon>Pseudomonadota</taxon>
        <taxon>Gammaproteobacteria</taxon>
        <taxon>Moraxellales</taxon>
        <taxon>Moraxellaceae</taxon>
        <taxon>Acinetobacter</taxon>
    </lineage>
</organism>
<dbReference type="EMBL" id="JAOCBE010000003">
    <property type="protein sequence ID" value="MDH0971135.1"/>
    <property type="molecule type" value="Genomic_DNA"/>
</dbReference>
<dbReference type="PANTHER" id="PTHR30461">
    <property type="entry name" value="DNA-INVERTASE FROM LAMBDOID PROPHAGE"/>
    <property type="match status" value="1"/>
</dbReference>
<dbReference type="InterPro" id="IPR006120">
    <property type="entry name" value="Resolvase_HTH_dom"/>
</dbReference>
<dbReference type="InterPro" id="IPR006119">
    <property type="entry name" value="Resolv_N"/>
</dbReference>
<evidence type="ECO:0000256" key="2">
    <source>
        <dbReference type="ARBA" id="ARBA00022908"/>
    </source>
</evidence>
<dbReference type="PROSITE" id="PS00397">
    <property type="entry name" value="RECOMBINASES_1"/>
    <property type="match status" value="1"/>
</dbReference>
<evidence type="ECO:0000259" key="7">
    <source>
        <dbReference type="PROSITE" id="PS51736"/>
    </source>
</evidence>
<dbReference type="SMART" id="SM00857">
    <property type="entry name" value="Resolvase"/>
    <property type="match status" value="1"/>
</dbReference>
<dbReference type="PANTHER" id="PTHR30461:SF26">
    <property type="entry name" value="RESOLVASE HOMOLOG YNEB"/>
    <property type="match status" value="1"/>
</dbReference>
<dbReference type="GO" id="GO:0003677">
    <property type="term" value="F:DNA binding"/>
    <property type="evidence" value="ECO:0007669"/>
    <property type="project" value="UniProtKB-KW"/>
</dbReference>
<evidence type="ECO:0000256" key="6">
    <source>
        <dbReference type="PROSITE-ProRule" id="PRU10137"/>
    </source>
</evidence>
<dbReference type="Proteomes" id="UP001159915">
    <property type="component" value="Unassembled WGS sequence"/>
</dbReference>
<evidence type="ECO:0000256" key="1">
    <source>
        <dbReference type="ARBA" id="ARBA00009913"/>
    </source>
</evidence>
<keyword evidence="4" id="KW-0233">DNA recombination</keyword>
<keyword evidence="3" id="KW-0238">DNA-binding</keyword>
<evidence type="ECO:0000256" key="4">
    <source>
        <dbReference type="ARBA" id="ARBA00023172"/>
    </source>
</evidence>